<sequence>MEQILIKRAKKIILENRYLTIGTTNFETVWVSPLAYSLETSPLSFIYYSAIDSLHSKYIEVNRYISGAIFNSAALSDDVDGLQFYAQVEQIPEHQLTKVMNEYFIQSFPDEEIRKKWQRPIADFMGESVQRFYRIVPTQLFLIDMESIKIDKRVEVVIADIQF</sequence>
<dbReference type="EMBL" id="SOZE01000017">
    <property type="protein sequence ID" value="TFF36201.1"/>
    <property type="molecule type" value="Genomic_DNA"/>
</dbReference>
<comment type="caution">
    <text evidence="1">The sequence shown here is derived from an EMBL/GenBank/DDBJ whole genome shotgun (WGS) entry which is preliminary data.</text>
</comment>
<dbReference type="RefSeq" id="WP_133232610.1">
    <property type="nucleotide sequence ID" value="NZ_SOZE01000017.1"/>
</dbReference>
<dbReference type="InterPro" id="IPR012349">
    <property type="entry name" value="Split_barrel_FMN-bd"/>
</dbReference>
<keyword evidence="2" id="KW-1185">Reference proteome</keyword>
<accession>A0A4Y8SC33</accession>
<protein>
    <recommendedName>
        <fullName evidence="3">Pyridoxamine 5'-phosphate oxidase family protein</fullName>
    </recommendedName>
</protein>
<dbReference type="Proteomes" id="UP000297540">
    <property type="component" value="Unassembled WGS sequence"/>
</dbReference>
<evidence type="ECO:0000313" key="1">
    <source>
        <dbReference type="EMBL" id="TFF36201.1"/>
    </source>
</evidence>
<organism evidence="1 2">
    <name type="scientific">Mucilaginibacter psychrotolerans</name>
    <dbReference type="NCBI Taxonomy" id="1524096"/>
    <lineage>
        <taxon>Bacteria</taxon>
        <taxon>Pseudomonadati</taxon>
        <taxon>Bacteroidota</taxon>
        <taxon>Sphingobacteriia</taxon>
        <taxon>Sphingobacteriales</taxon>
        <taxon>Sphingobacteriaceae</taxon>
        <taxon>Mucilaginibacter</taxon>
    </lineage>
</organism>
<dbReference type="OrthoDB" id="9788889at2"/>
<reference evidence="1 2" key="1">
    <citation type="journal article" date="2017" name="Int. J. Syst. Evol. Microbiol.">
        <title>Mucilaginibacterpsychrotolerans sp. nov., isolated from peatlands.</title>
        <authorList>
            <person name="Deng Y."/>
            <person name="Shen L."/>
            <person name="Xu B."/>
            <person name="Liu Y."/>
            <person name="Gu Z."/>
            <person name="Liu H."/>
            <person name="Zhou Y."/>
        </authorList>
    </citation>
    <scope>NUCLEOTIDE SEQUENCE [LARGE SCALE GENOMIC DNA]</scope>
    <source>
        <strain evidence="1 2">NH7-4</strain>
    </source>
</reference>
<name>A0A4Y8SC33_9SPHI</name>
<dbReference type="Gene3D" id="2.30.110.10">
    <property type="entry name" value="Electron Transport, Fmn-binding Protein, Chain A"/>
    <property type="match status" value="1"/>
</dbReference>
<evidence type="ECO:0000313" key="2">
    <source>
        <dbReference type="Proteomes" id="UP000297540"/>
    </source>
</evidence>
<dbReference type="AlphaFoldDB" id="A0A4Y8SC33"/>
<proteinExistence type="predicted"/>
<evidence type="ECO:0008006" key="3">
    <source>
        <dbReference type="Google" id="ProtNLM"/>
    </source>
</evidence>
<gene>
    <name evidence="1" type="ORF">E2R66_16810</name>
</gene>